<keyword evidence="3" id="KW-1185">Reference proteome</keyword>
<sequence length="34" mass="3501">MTAGAIITMVVGMVIIWGGLVASLLNAKKASKQK</sequence>
<dbReference type="OrthoDB" id="2055915at2"/>
<name>A0A1H2XK76_9BACI</name>
<proteinExistence type="predicted"/>
<keyword evidence="1" id="KW-1133">Transmembrane helix</keyword>
<evidence type="ECO:0000256" key="1">
    <source>
        <dbReference type="SAM" id="Phobius"/>
    </source>
</evidence>
<dbReference type="RefSeq" id="WP_022793941.1">
    <property type="nucleotide sequence ID" value="NZ_FNNC01000007.1"/>
</dbReference>
<dbReference type="NCBIfam" id="NF033493">
    <property type="entry name" value="MetS_like_NSS"/>
    <property type="match status" value="1"/>
</dbReference>
<reference evidence="2 3" key="1">
    <citation type="submission" date="2016-10" db="EMBL/GenBank/DDBJ databases">
        <authorList>
            <person name="de Groot N.N."/>
        </authorList>
    </citation>
    <scope>NUCLEOTIDE SEQUENCE [LARGE SCALE GENOMIC DNA]</scope>
    <source>
        <strain evidence="2 3">DSM 23126</strain>
    </source>
</reference>
<dbReference type="Proteomes" id="UP000199488">
    <property type="component" value="Unassembled WGS sequence"/>
</dbReference>
<dbReference type="Pfam" id="PF16951">
    <property type="entry name" value="MaAIMP_sms"/>
    <property type="match status" value="1"/>
</dbReference>
<dbReference type="AlphaFoldDB" id="A0A1H2XK76"/>
<gene>
    <name evidence="2" type="ORF">SAMN05421781_2787</name>
</gene>
<evidence type="ECO:0000313" key="2">
    <source>
        <dbReference type="EMBL" id="SDW93146.1"/>
    </source>
</evidence>
<keyword evidence="1" id="KW-0472">Membrane</keyword>
<dbReference type="STRING" id="1122204.SAMN05421781_2787"/>
<dbReference type="EMBL" id="FNNC01000007">
    <property type="protein sequence ID" value="SDW93146.1"/>
    <property type="molecule type" value="Genomic_DNA"/>
</dbReference>
<evidence type="ECO:0000313" key="3">
    <source>
        <dbReference type="Proteomes" id="UP000199488"/>
    </source>
</evidence>
<keyword evidence="1" id="KW-0812">Transmembrane</keyword>
<feature type="transmembrane region" description="Helical" evidence="1">
    <location>
        <begin position="6"/>
        <end position="25"/>
    </location>
</feature>
<accession>A0A1H2XK76</accession>
<protein>
    <submittedName>
        <fullName evidence="2">Putative methionine and alanine importer, small subunit</fullName>
    </submittedName>
</protein>
<organism evidence="2 3">
    <name type="scientific">Marinococcus luteus</name>
    <dbReference type="NCBI Taxonomy" id="1122204"/>
    <lineage>
        <taxon>Bacteria</taxon>
        <taxon>Bacillati</taxon>
        <taxon>Bacillota</taxon>
        <taxon>Bacilli</taxon>
        <taxon>Bacillales</taxon>
        <taxon>Bacillaceae</taxon>
        <taxon>Marinococcus</taxon>
    </lineage>
</organism>
<dbReference type="InterPro" id="IPR031596">
    <property type="entry name" value="MaAIMP_sms"/>
</dbReference>